<comment type="similarity">
    <text evidence="4 9">Belongs to the metallophosphoesterase superfamily. Purple acid phosphatase family.</text>
</comment>
<evidence type="ECO:0000256" key="5">
    <source>
        <dbReference type="ARBA" id="ARBA00022729"/>
    </source>
</evidence>
<gene>
    <name evidence="13" type="ORF">DEO72_LG6g2765</name>
</gene>
<protein>
    <recommendedName>
        <fullName evidence="9">Purple acid phosphatase</fullName>
        <ecNumber evidence="9">3.1.3.2</ecNumber>
    </recommendedName>
</protein>
<dbReference type="Proteomes" id="UP000501690">
    <property type="component" value="Linkage Group LG6"/>
</dbReference>
<evidence type="ECO:0000256" key="1">
    <source>
        <dbReference type="ARBA" id="ARBA00000032"/>
    </source>
</evidence>
<dbReference type="Gramene" id="Vigun01g172700.1.v1.2">
    <property type="protein sequence ID" value="Vigun01g172700.1.v1.2"/>
    <property type="gene ID" value="Vigun01g172700.v1.2"/>
</dbReference>
<dbReference type="InterPro" id="IPR025733">
    <property type="entry name" value="PAPs_C"/>
</dbReference>
<dbReference type="Gene3D" id="2.60.40.380">
    <property type="entry name" value="Purple acid phosphatase-like, N-terminal"/>
    <property type="match status" value="1"/>
</dbReference>
<dbReference type="AlphaFoldDB" id="A0A4D6MBC9"/>
<dbReference type="Pfam" id="PF00149">
    <property type="entry name" value="Metallophos"/>
    <property type="match status" value="1"/>
</dbReference>
<dbReference type="CDD" id="cd00063">
    <property type="entry name" value="FN3"/>
    <property type="match status" value="1"/>
</dbReference>
<evidence type="ECO:0000256" key="9">
    <source>
        <dbReference type="RuleBase" id="RU361203"/>
    </source>
</evidence>
<keyword evidence="14" id="KW-1185">Reference proteome</keyword>
<comment type="cofactor">
    <cofactor evidence="2">
        <name>Zn(2+)</name>
        <dbReference type="ChEBI" id="CHEBI:29105"/>
    </cofactor>
</comment>
<evidence type="ECO:0000256" key="2">
    <source>
        <dbReference type="ARBA" id="ARBA00001947"/>
    </source>
</evidence>
<feature type="signal peptide" evidence="9">
    <location>
        <begin position="1"/>
        <end position="25"/>
    </location>
</feature>
<dbReference type="Pfam" id="PF16656">
    <property type="entry name" value="Pur_ac_phosph_N"/>
    <property type="match status" value="1"/>
</dbReference>
<dbReference type="PANTHER" id="PTHR22953">
    <property type="entry name" value="ACID PHOSPHATASE RELATED"/>
    <property type="match status" value="1"/>
</dbReference>
<dbReference type="PANTHER" id="PTHR22953:SF153">
    <property type="entry name" value="PURPLE ACID PHOSPHATASE"/>
    <property type="match status" value="1"/>
</dbReference>
<evidence type="ECO:0000313" key="13">
    <source>
        <dbReference type="EMBL" id="QCD98050.1"/>
    </source>
</evidence>
<dbReference type="InterPro" id="IPR039331">
    <property type="entry name" value="PAPs-like"/>
</dbReference>
<dbReference type="InterPro" id="IPR015914">
    <property type="entry name" value="PAPs_N"/>
</dbReference>
<dbReference type="CDD" id="cd00839">
    <property type="entry name" value="MPP_PAPs"/>
    <property type="match status" value="1"/>
</dbReference>
<evidence type="ECO:0000313" key="14">
    <source>
        <dbReference type="Proteomes" id="UP000501690"/>
    </source>
</evidence>
<dbReference type="GO" id="GO:0046872">
    <property type="term" value="F:metal ion binding"/>
    <property type="evidence" value="ECO:0007669"/>
    <property type="project" value="InterPro"/>
</dbReference>
<keyword evidence="5 9" id="KW-0732">Signal</keyword>
<evidence type="ECO:0000256" key="7">
    <source>
        <dbReference type="ARBA" id="ARBA00022833"/>
    </source>
</evidence>
<dbReference type="InterPro" id="IPR004843">
    <property type="entry name" value="Calcineurin-like_PHP"/>
</dbReference>
<dbReference type="InterPro" id="IPR003961">
    <property type="entry name" value="FN3_dom"/>
</dbReference>
<reference evidence="13 14" key="1">
    <citation type="submission" date="2019-04" db="EMBL/GenBank/DDBJ databases">
        <title>An improved genome assembly and genetic linkage map for asparagus bean, Vigna unguiculata ssp. sesquipedialis.</title>
        <authorList>
            <person name="Xia Q."/>
            <person name="Zhang R."/>
            <person name="Dong Y."/>
        </authorList>
    </citation>
    <scope>NUCLEOTIDE SEQUENCE [LARGE SCALE GENOMIC DNA]</scope>
    <source>
        <tissue evidence="13">Leaf</tissue>
    </source>
</reference>
<evidence type="ECO:0000259" key="11">
    <source>
        <dbReference type="Pfam" id="PF14008"/>
    </source>
</evidence>
<keyword evidence="7" id="KW-0862">Zinc</keyword>
<dbReference type="GO" id="GO:0003993">
    <property type="term" value="F:acid phosphatase activity"/>
    <property type="evidence" value="ECO:0007669"/>
    <property type="project" value="UniProtKB-EC"/>
</dbReference>
<evidence type="ECO:0000256" key="6">
    <source>
        <dbReference type="ARBA" id="ARBA00022801"/>
    </source>
</evidence>
<evidence type="ECO:0000256" key="4">
    <source>
        <dbReference type="ARBA" id="ARBA00008723"/>
    </source>
</evidence>
<evidence type="ECO:0000256" key="8">
    <source>
        <dbReference type="ARBA" id="ARBA00023180"/>
    </source>
</evidence>
<comment type="catalytic activity">
    <reaction evidence="1 9">
        <text>a phosphate monoester + H2O = an alcohol + phosphate</text>
        <dbReference type="Rhea" id="RHEA:15017"/>
        <dbReference type="ChEBI" id="CHEBI:15377"/>
        <dbReference type="ChEBI" id="CHEBI:30879"/>
        <dbReference type="ChEBI" id="CHEBI:43474"/>
        <dbReference type="ChEBI" id="CHEBI:67140"/>
        <dbReference type="EC" id="3.1.3.2"/>
    </reaction>
</comment>
<evidence type="ECO:0000259" key="12">
    <source>
        <dbReference type="Pfam" id="PF16656"/>
    </source>
</evidence>
<dbReference type="EMBL" id="CP039350">
    <property type="protein sequence ID" value="QCD98050.1"/>
    <property type="molecule type" value="Genomic_DNA"/>
</dbReference>
<dbReference type="InterPro" id="IPR041792">
    <property type="entry name" value="MPP_PAP"/>
</dbReference>
<organism evidence="13 14">
    <name type="scientific">Vigna unguiculata</name>
    <name type="common">Cowpea</name>
    <dbReference type="NCBI Taxonomy" id="3917"/>
    <lineage>
        <taxon>Eukaryota</taxon>
        <taxon>Viridiplantae</taxon>
        <taxon>Streptophyta</taxon>
        <taxon>Embryophyta</taxon>
        <taxon>Tracheophyta</taxon>
        <taxon>Spermatophyta</taxon>
        <taxon>Magnoliopsida</taxon>
        <taxon>eudicotyledons</taxon>
        <taxon>Gunneridae</taxon>
        <taxon>Pentapetalae</taxon>
        <taxon>rosids</taxon>
        <taxon>fabids</taxon>
        <taxon>Fabales</taxon>
        <taxon>Fabaceae</taxon>
        <taxon>Papilionoideae</taxon>
        <taxon>50 kb inversion clade</taxon>
        <taxon>NPAAA clade</taxon>
        <taxon>indigoferoid/millettioid clade</taxon>
        <taxon>Phaseoleae</taxon>
        <taxon>Vigna</taxon>
    </lineage>
</organism>
<evidence type="ECO:0000256" key="3">
    <source>
        <dbReference type="ARBA" id="ARBA00001962"/>
    </source>
</evidence>
<dbReference type="SUPFAM" id="SSF56300">
    <property type="entry name" value="Metallo-dependent phosphatases"/>
    <property type="match status" value="1"/>
</dbReference>
<dbReference type="InterPro" id="IPR008963">
    <property type="entry name" value="Purple_acid_Pase-like_N"/>
</dbReference>
<dbReference type="OrthoDB" id="45007at2759"/>
<comment type="cofactor">
    <cofactor evidence="3">
        <name>Fe cation</name>
        <dbReference type="ChEBI" id="CHEBI:24875"/>
    </cofactor>
</comment>
<feature type="chain" id="PRO_5019881584" description="Purple acid phosphatase" evidence="9">
    <location>
        <begin position="26"/>
        <end position="428"/>
    </location>
</feature>
<dbReference type="Gene3D" id="3.60.21.10">
    <property type="match status" value="1"/>
</dbReference>
<sequence length="428" mass="48134">MLVQRMCTLGFLLIVGIFELDAVHGYNRPPPRQNLVIPNADHPDSPQQVHISQVGQNKMRISWITESPTSPKVWYGPSPSANALAVTGTTSSYHYLLYKSGEIHDVVIGPLNPNTLYYYRLGDPPSSETYTFKTPPSQLPIKFAVVGDLGQTDWTSSTLEHVGKSNYDMLILPGDLSYADFLQPLWDSFGRLVEPLASQRPWMVTQGNHEVEKLPLIHSERFTAYNARWRMPFEQSGSDSNLYYSFDVAGVHVIMLGSYTKFDPSSPQYNWLKSDLKKVNRGNTPWVVVLVHAPWYNSNTAHQGESESVQMKASMEDLLFQARVDVVFAGHVHAYERFTRVYKDKANNCGPVYITIGDGGNREGLANKYIDPKPAISMFREASFGHGILEVVNASHAQWTWHQNDNDEAVVSDSIWLTSFSSNPSCKQ</sequence>
<dbReference type="InterPro" id="IPR029052">
    <property type="entry name" value="Metallo-depent_PP-like"/>
</dbReference>
<keyword evidence="8" id="KW-0325">Glycoprotein</keyword>
<dbReference type="EC" id="3.1.3.2" evidence="9"/>
<keyword evidence="6 9" id="KW-0378">Hydrolase</keyword>
<evidence type="ECO:0000259" key="10">
    <source>
        <dbReference type="Pfam" id="PF00149"/>
    </source>
</evidence>
<feature type="domain" description="Calcineurin-like phosphoesterase" evidence="10">
    <location>
        <begin position="141"/>
        <end position="335"/>
    </location>
</feature>
<feature type="domain" description="Purple acid phosphatase C-terminal" evidence="11">
    <location>
        <begin position="350"/>
        <end position="409"/>
    </location>
</feature>
<proteinExistence type="inferred from homology"/>
<accession>A0A4D6MBC9</accession>
<feature type="domain" description="Purple acid phosphatase N-terminal" evidence="12">
    <location>
        <begin position="46"/>
        <end position="134"/>
    </location>
</feature>
<dbReference type="SUPFAM" id="SSF49363">
    <property type="entry name" value="Purple acid phosphatase, N-terminal domain"/>
    <property type="match status" value="1"/>
</dbReference>
<dbReference type="Pfam" id="PF14008">
    <property type="entry name" value="Metallophos_C"/>
    <property type="match status" value="1"/>
</dbReference>
<name>A0A4D6MBC9_VIGUN</name>